<protein>
    <submittedName>
        <fullName evidence="1">Uncharacterized protein</fullName>
    </submittedName>
</protein>
<organism evidence="1">
    <name type="scientific">uncultured Caudovirales phage</name>
    <dbReference type="NCBI Taxonomy" id="2100421"/>
    <lineage>
        <taxon>Viruses</taxon>
        <taxon>Duplodnaviria</taxon>
        <taxon>Heunggongvirae</taxon>
        <taxon>Uroviricota</taxon>
        <taxon>Caudoviricetes</taxon>
        <taxon>Peduoviridae</taxon>
        <taxon>Maltschvirus</taxon>
        <taxon>Maltschvirus maltsch</taxon>
    </lineage>
</organism>
<gene>
    <name evidence="1" type="ORF">UFOVP801_18</name>
</gene>
<name>A0A6J5NWF9_9CAUD</name>
<sequence>MKTKLEIIQELKAQYPTLRSGNDEQGYEDLSPSDYEATIEGWASNQFAEQNAIAQAATDKAALLTKLGITADEAKLLLS</sequence>
<dbReference type="EMBL" id="LR796749">
    <property type="protein sequence ID" value="CAB4163343.1"/>
    <property type="molecule type" value="Genomic_DNA"/>
</dbReference>
<reference evidence="1" key="1">
    <citation type="submission" date="2020-04" db="EMBL/GenBank/DDBJ databases">
        <authorList>
            <person name="Chiriac C."/>
            <person name="Salcher M."/>
            <person name="Ghai R."/>
            <person name="Kavagutti S V."/>
        </authorList>
    </citation>
    <scope>NUCLEOTIDE SEQUENCE</scope>
</reference>
<proteinExistence type="predicted"/>
<accession>A0A6J5NWF9</accession>
<evidence type="ECO:0000313" key="1">
    <source>
        <dbReference type="EMBL" id="CAB4163343.1"/>
    </source>
</evidence>